<dbReference type="SUPFAM" id="SSF51735">
    <property type="entry name" value="NAD(P)-binding Rossmann-fold domains"/>
    <property type="match status" value="1"/>
</dbReference>
<dbReference type="EMBL" id="JAUSQZ010000001">
    <property type="protein sequence ID" value="MDP9831196.1"/>
    <property type="molecule type" value="Genomic_DNA"/>
</dbReference>
<sequence length="292" mass="30951">MIVVTAPTSQIGSQVVQNLLRAQAPVRVVARDPQRLSPQVREHAEVVTGSHRDPAVVAEALTGADAVFWLVPADPSAPSADDAYSGFARAGIEAFTAQKVGRVVGVSALGRGTAVQESAGYVSATLRMDDAIAATGVPYRALTMPSFMDNTLRQIVPITTQGVFSGPIRPDLPLPLVATRDIAEVAGRLLTDASWTGSEERPVLGPEDLTFEQMAATVADVLGRSVRYQQIPVQAHRDNLLARGSSPAMAQAAADMGRAKNEGLDLGVTRTPEFSTPTTFRQWCQEVLKAAV</sequence>
<dbReference type="Gene3D" id="3.90.25.10">
    <property type="entry name" value="UDP-galactose 4-epimerase, domain 1"/>
    <property type="match status" value="1"/>
</dbReference>
<dbReference type="Pfam" id="PF13460">
    <property type="entry name" value="NAD_binding_10"/>
    <property type="match status" value="1"/>
</dbReference>
<dbReference type="PANTHER" id="PTHR43162:SF1">
    <property type="entry name" value="PRESTALK A DIFFERENTIATION PROTEIN A"/>
    <property type="match status" value="1"/>
</dbReference>
<dbReference type="InterPro" id="IPR016040">
    <property type="entry name" value="NAD(P)-bd_dom"/>
</dbReference>
<organism evidence="2 3">
    <name type="scientific">Kineosporia succinea</name>
    <dbReference type="NCBI Taxonomy" id="84632"/>
    <lineage>
        <taxon>Bacteria</taxon>
        <taxon>Bacillati</taxon>
        <taxon>Actinomycetota</taxon>
        <taxon>Actinomycetes</taxon>
        <taxon>Kineosporiales</taxon>
        <taxon>Kineosporiaceae</taxon>
        <taxon>Kineosporia</taxon>
    </lineage>
</organism>
<evidence type="ECO:0000259" key="1">
    <source>
        <dbReference type="Pfam" id="PF13460"/>
    </source>
</evidence>
<protein>
    <submittedName>
        <fullName evidence="2">Uncharacterized protein YbjT (DUF2867 family)</fullName>
    </submittedName>
</protein>
<feature type="domain" description="NAD(P)-binding" evidence="1">
    <location>
        <begin position="8"/>
        <end position="166"/>
    </location>
</feature>
<name>A0ABT9PFD4_9ACTN</name>
<dbReference type="Gene3D" id="3.40.50.720">
    <property type="entry name" value="NAD(P)-binding Rossmann-like Domain"/>
    <property type="match status" value="1"/>
</dbReference>
<evidence type="ECO:0000313" key="3">
    <source>
        <dbReference type="Proteomes" id="UP001235712"/>
    </source>
</evidence>
<dbReference type="Proteomes" id="UP001235712">
    <property type="component" value="Unassembled WGS sequence"/>
</dbReference>
<dbReference type="InterPro" id="IPR051604">
    <property type="entry name" value="Ergot_Alk_Oxidoreductase"/>
</dbReference>
<dbReference type="RefSeq" id="WP_307250728.1">
    <property type="nucleotide sequence ID" value="NZ_JAUSQZ010000001.1"/>
</dbReference>
<dbReference type="PANTHER" id="PTHR43162">
    <property type="match status" value="1"/>
</dbReference>
<reference evidence="2 3" key="1">
    <citation type="submission" date="2023-07" db="EMBL/GenBank/DDBJ databases">
        <title>Sequencing the genomes of 1000 actinobacteria strains.</title>
        <authorList>
            <person name="Klenk H.-P."/>
        </authorList>
    </citation>
    <scope>NUCLEOTIDE SEQUENCE [LARGE SCALE GENOMIC DNA]</scope>
    <source>
        <strain evidence="2 3">DSM 44388</strain>
    </source>
</reference>
<accession>A0ABT9PFD4</accession>
<gene>
    <name evidence="2" type="ORF">J2S57_006945</name>
</gene>
<comment type="caution">
    <text evidence="2">The sequence shown here is derived from an EMBL/GenBank/DDBJ whole genome shotgun (WGS) entry which is preliminary data.</text>
</comment>
<dbReference type="InterPro" id="IPR036291">
    <property type="entry name" value="NAD(P)-bd_dom_sf"/>
</dbReference>
<keyword evidence="3" id="KW-1185">Reference proteome</keyword>
<evidence type="ECO:0000313" key="2">
    <source>
        <dbReference type="EMBL" id="MDP9831196.1"/>
    </source>
</evidence>
<proteinExistence type="predicted"/>